<evidence type="ECO:0000259" key="2">
    <source>
        <dbReference type="Pfam" id="PF03959"/>
    </source>
</evidence>
<organism evidence="3 4">
    <name type="scientific">Cercophora scortea</name>
    <dbReference type="NCBI Taxonomy" id="314031"/>
    <lineage>
        <taxon>Eukaryota</taxon>
        <taxon>Fungi</taxon>
        <taxon>Dikarya</taxon>
        <taxon>Ascomycota</taxon>
        <taxon>Pezizomycotina</taxon>
        <taxon>Sordariomycetes</taxon>
        <taxon>Sordariomycetidae</taxon>
        <taxon>Sordariales</taxon>
        <taxon>Lasiosphaeriaceae</taxon>
        <taxon>Cercophora</taxon>
    </lineage>
</organism>
<keyword evidence="4" id="KW-1185">Reference proteome</keyword>
<dbReference type="Gene3D" id="3.40.50.1820">
    <property type="entry name" value="alpha/beta hydrolase"/>
    <property type="match status" value="1"/>
</dbReference>
<dbReference type="GO" id="GO:0005634">
    <property type="term" value="C:nucleus"/>
    <property type="evidence" value="ECO:0007669"/>
    <property type="project" value="TreeGrafter"/>
</dbReference>
<feature type="domain" description="Serine hydrolase" evidence="2">
    <location>
        <begin position="2"/>
        <end position="197"/>
    </location>
</feature>
<sequence length="223" mass="23897">MRFLCFHGRGTNAKTFESQTAAIRYELGDGHEFEFVEGTTPAELAPELKDTMTGDFTPLFYCHEMDPASVLGAGEQLSRYLDAEGPFDGVMGFSLGAAFVATWMLDQVACGRALPFRCAVFFSSSVPGNAAAMRAGQLEAVRGDYAAGIPIPTAHIWGTRDALAGDMPSELFSLCAPATRSVFVHGGGHEVPASEANVALAANTIRRCILMAQEEDGEEEEDF</sequence>
<evidence type="ECO:0000256" key="1">
    <source>
        <dbReference type="ARBA" id="ARBA00022801"/>
    </source>
</evidence>
<evidence type="ECO:0000313" key="3">
    <source>
        <dbReference type="EMBL" id="KAK3324428.1"/>
    </source>
</evidence>
<proteinExistence type="predicted"/>
<dbReference type="Proteomes" id="UP001286456">
    <property type="component" value="Unassembled WGS sequence"/>
</dbReference>
<dbReference type="InterPro" id="IPR050593">
    <property type="entry name" value="LovG"/>
</dbReference>
<keyword evidence="1 3" id="KW-0378">Hydrolase</keyword>
<gene>
    <name evidence="3" type="ORF">B0T19DRAFT_428567</name>
</gene>
<dbReference type="GO" id="GO:0019748">
    <property type="term" value="P:secondary metabolic process"/>
    <property type="evidence" value="ECO:0007669"/>
    <property type="project" value="TreeGrafter"/>
</dbReference>
<comment type="caution">
    <text evidence="3">The sequence shown here is derived from an EMBL/GenBank/DDBJ whole genome shotgun (WGS) entry which is preliminary data.</text>
</comment>
<name>A0AAE0IGA9_9PEZI</name>
<protein>
    <submittedName>
        <fullName evidence="3">Serine hydrolase FSH</fullName>
    </submittedName>
</protein>
<dbReference type="EMBL" id="JAUEPO010000004">
    <property type="protein sequence ID" value="KAK3324428.1"/>
    <property type="molecule type" value="Genomic_DNA"/>
</dbReference>
<evidence type="ECO:0000313" key="4">
    <source>
        <dbReference type="Proteomes" id="UP001286456"/>
    </source>
</evidence>
<reference evidence="3" key="2">
    <citation type="submission" date="2023-06" db="EMBL/GenBank/DDBJ databases">
        <authorList>
            <consortium name="Lawrence Berkeley National Laboratory"/>
            <person name="Haridas S."/>
            <person name="Hensen N."/>
            <person name="Bonometti L."/>
            <person name="Westerberg I."/>
            <person name="Brannstrom I.O."/>
            <person name="Guillou S."/>
            <person name="Cros-Aarteil S."/>
            <person name="Calhoun S."/>
            <person name="Kuo A."/>
            <person name="Mondo S."/>
            <person name="Pangilinan J."/>
            <person name="Riley R."/>
            <person name="Labutti K."/>
            <person name="Andreopoulos B."/>
            <person name="Lipzen A."/>
            <person name="Chen C."/>
            <person name="Yanf M."/>
            <person name="Daum C."/>
            <person name="Ng V."/>
            <person name="Clum A."/>
            <person name="Steindorff A."/>
            <person name="Ohm R."/>
            <person name="Martin F."/>
            <person name="Silar P."/>
            <person name="Natvig D."/>
            <person name="Lalanne C."/>
            <person name="Gautier V."/>
            <person name="Ament-Velasquez S.L."/>
            <person name="Kruys A."/>
            <person name="Hutchinson M.I."/>
            <person name="Powell A.J."/>
            <person name="Barry K."/>
            <person name="Miller A.N."/>
            <person name="Grigoriev I.V."/>
            <person name="Debuchy R."/>
            <person name="Gladieux P."/>
            <person name="Thoren M.H."/>
            <person name="Johannesson H."/>
        </authorList>
    </citation>
    <scope>NUCLEOTIDE SEQUENCE</scope>
    <source>
        <strain evidence="3">SMH4131-1</strain>
    </source>
</reference>
<dbReference type="InterPro" id="IPR029058">
    <property type="entry name" value="AB_hydrolase_fold"/>
</dbReference>
<dbReference type="Pfam" id="PF03959">
    <property type="entry name" value="FSH1"/>
    <property type="match status" value="1"/>
</dbReference>
<dbReference type="GO" id="GO:0005737">
    <property type="term" value="C:cytoplasm"/>
    <property type="evidence" value="ECO:0007669"/>
    <property type="project" value="TreeGrafter"/>
</dbReference>
<accession>A0AAE0IGA9</accession>
<dbReference type="PANTHER" id="PTHR48070">
    <property type="entry name" value="ESTERASE OVCA2"/>
    <property type="match status" value="1"/>
</dbReference>
<dbReference type="InterPro" id="IPR005645">
    <property type="entry name" value="FSH-like_dom"/>
</dbReference>
<dbReference type="GO" id="GO:0016787">
    <property type="term" value="F:hydrolase activity"/>
    <property type="evidence" value="ECO:0007669"/>
    <property type="project" value="UniProtKB-KW"/>
</dbReference>
<reference evidence="3" key="1">
    <citation type="journal article" date="2023" name="Mol. Phylogenet. Evol.">
        <title>Genome-scale phylogeny and comparative genomics of the fungal order Sordariales.</title>
        <authorList>
            <person name="Hensen N."/>
            <person name="Bonometti L."/>
            <person name="Westerberg I."/>
            <person name="Brannstrom I.O."/>
            <person name="Guillou S."/>
            <person name="Cros-Aarteil S."/>
            <person name="Calhoun S."/>
            <person name="Haridas S."/>
            <person name="Kuo A."/>
            <person name="Mondo S."/>
            <person name="Pangilinan J."/>
            <person name="Riley R."/>
            <person name="LaButti K."/>
            <person name="Andreopoulos B."/>
            <person name="Lipzen A."/>
            <person name="Chen C."/>
            <person name="Yan M."/>
            <person name="Daum C."/>
            <person name="Ng V."/>
            <person name="Clum A."/>
            <person name="Steindorff A."/>
            <person name="Ohm R.A."/>
            <person name="Martin F."/>
            <person name="Silar P."/>
            <person name="Natvig D.O."/>
            <person name="Lalanne C."/>
            <person name="Gautier V."/>
            <person name="Ament-Velasquez S.L."/>
            <person name="Kruys A."/>
            <person name="Hutchinson M.I."/>
            <person name="Powell A.J."/>
            <person name="Barry K."/>
            <person name="Miller A.N."/>
            <person name="Grigoriev I.V."/>
            <person name="Debuchy R."/>
            <person name="Gladieux P."/>
            <person name="Hiltunen Thoren M."/>
            <person name="Johannesson H."/>
        </authorList>
    </citation>
    <scope>NUCLEOTIDE SEQUENCE</scope>
    <source>
        <strain evidence="3">SMH4131-1</strain>
    </source>
</reference>
<dbReference type="PANTHER" id="PTHR48070:SF6">
    <property type="entry name" value="ESTERASE OVCA2"/>
    <property type="match status" value="1"/>
</dbReference>
<dbReference type="SUPFAM" id="SSF53474">
    <property type="entry name" value="alpha/beta-Hydrolases"/>
    <property type="match status" value="1"/>
</dbReference>
<dbReference type="AlphaFoldDB" id="A0AAE0IGA9"/>